<dbReference type="PROSITE" id="PS51782">
    <property type="entry name" value="LYSM"/>
    <property type="match status" value="1"/>
</dbReference>
<dbReference type="PANTHER" id="PTHR38731">
    <property type="entry name" value="LIPL45-RELATED LIPOPROTEIN-RELATED"/>
    <property type="match status" value="1"/>
</dbReference>
<sequence length="407" mass="44147">MLLFLLIALAGSASAQQGQTHVVRPGDTLWDLSRQYKHSPLHWQEIQKDNAVRTPERLKLGQVLLLGGAVAIVSELAGSAWIKRGNTPQRPLARGAGVQPGDVLVTEQDAFLSMTLADGSHVVMPSSSALKVLAINGQLVRFELLNGRLESHVEKQNGKHFEIRTKSAELGVRGTYFRVRDEDNVVAVEVIEGKVAVGEVAADPRNLLLGVARGSLLAGSDAMQSCQLLPAPERLESAIDGDILAAPMAEASGYRLQLARDDRFLQLIHEQISSQPRFILPDTLAPGFFHLRLTALDQRKLEGLPSDSTVYVAASASRRSGVENLGDGRYKVRWPGRSGQKYRFELARTTEFSPLLAEDSAFYGNGVTVGPFAVPGKYYWRSVEIDSNTGDLAAAPSFSGSFEVPAP</sequence>
<name>A0A127QPH6_9BURK</name>
<dbReference type="AlphaFoldDB" id="A0A127QPH6"/>
<dbReference type="Proteomes" id="UP000071778">
    <property type="component" value="Chromosome"/>
</dbReference>
<keyword evidence="1" id="KW-0732">Signal</keyword>
<organism evidence="3 4">
    <name type="scientific">Collimonas arenae</name>
    <dbReference type="NCBI Taxonomy" id="279058"/>
    <lineage>
        <taxon>Bacteria</taxon>
        <taxon>Pseudomonadati</taxon>
        <taxon>Pseudomonadota</taxon>
        <taxon>Betaproteobacteria</taxon>
        <taxon>Burkholderiales</taxon>
        <taxon>Oxalobacteraceae</taxon>
        <taxon>Collimonas</taxon>
    </lineage>
</organism>
<feature type="domain" description="LysM" evidence="2">
    <location>
        <begin position="19"/>
        <end position="66"/>
    </location>
</feature>
<evidence type="ECO:0000313" key="3">
    <source>
        <dbReference type="EMBL" id="AMP11959.1"/>
    </source>
</evidence>
<keyword evidence="4" id="KW-1185">Reference proteome</keyword>
<dbReference type="SUPFAM" id="SSF54106">
    <property type="entry name" value="LysM domain"/>
    <property type="match status" value="1"/>
</dbReference>
<dbReference type="Pfam" id="PF01476">
    <property type="entry name" value="LysM"/>
    <property type="match status" value="1"/>
</dbReference>
<feature type="signal peptide" evidence="1">
    <location>
        <begin position="1"/>
        <end position="15"/>
    </location>
</feature>
<evidence type="ECO:0000259" key="2">
    <source>
        <dbReference type="PROSITE" id="PS51782"/>
    </source>
</evidence>
<protein>
    <submittedName>
        <fullName evidence="3">FecR family protein</fullName>
    </submittedName>
</protein>
<dbReference type="CDD" id="cd00118">
    <property type="entry name" value="LysM"/>
    <property type="match status" value="1"/>
</dbReference>
<evidence type="ECO:0000256" key="1">
    <source>
        <dbReference type="SAM" id="SignalP"/>
    </source>
</evidence>
<proteinExistence type="predicted"/>
<dbReference type="SMART" id="SM00257">
    <property type="entry name" value="LysM"/>
    <property type="match status" value="1"/>
</dbReference>
<dbReference type="EMBL" id="CP013235">
    <property type="protein sequence ID" value="AMP11959.1"/>
    <property type="molecule type" value="Genomic_DNA"/>
</dbReference>
<dbReference type="Gene3D" id="2.60.120.1440">
    <property type="match status" value="1"/>
</dbReference>
<evidence type="ECO:0000313" key="4">
    <source>
        <dbReference type="Proteomes" id="UP000071778"/>
    </source>
</evidence>
<dbReference type="InterPro" id="IPR036779">
    <property type="entry name" value="LysM_dom_sf"/>
</dbReference>
<gene>
    <name evidence="3" type="ORF">CAter282_4299</name>
</gene>
<reference evidence="3 4" key="1">
    <citation type="submission" date="2015-11" db="EMBL/GenBank/DDBJ databases">
        <title>Exploring the genomic traits of fungus-feeding bacterial genus Collimonas.</title>
        <authorList>
            <person name="Song C."/>
            <person name="Schmidt R."/>
            <person name="de Jager V."/>
            <person name="Krzyzanowska D."/>
            <person name="Jongedijk E."/>
            <person name="Cankar K."/>
            <person name="Beekwilder J."/>
            <person name="van Veen A."/>
            <person name="de Boer W."/>
            <person name="van Veen J.A."/>
            <person name="Garbeva P."/>
        </authorList>
    </citation>
    <scope>NUCLEOTIDE SEQUENCE [LARGE SCALE GENOMIC DNA]</scope>
    <source>
        <strain evidence="3 4">Ter282</strain>
    </source>
</reference>
<dbReference type="InterPro" id="IPR006860">
    <property type="entry name" value="FecR"/>
</dbReference>
<feature type="chain" id="PRO_5012949554" evidence="1">
    <location>
        <begin position="16"/>
        <end position="407"/>
    </location>
</feature>
<accession>A0A127QPH6</accession>
<dbReference type="Pfam" id="PF04773">
    <property type="entry name" value="FecR"/>
    <property type="match status" value="1"/>
</dbReference>
<dbReference type="InterPro" id="IPR018392">
    <property type="entry name" value="LysM"/>
</dbReference>
<dbReference type="Gene3D" id="3.10.350.10">
    <property type="entry name" value="LysM domain"/>
    <property type="match status" value="1"/>
</dbReference>
<dbReference type="PATRIC" id="fig|279058.18.peg.4232"/>
<dbReference type="PANTHER" id="PTHR38731:SF1">
    <property type="entry name" value="FECR PROTEIN DOMAIN-CONTAINING PROTEIN"/>
    <property type="match status" value="1"/>
</dbReference>